<dbReference type="AlphaFoldDB" id="A0A255XYK8"/>
<dbReference type="InterPro" id="IPR029045">
    <property type="entry name" value="ClpP/crotonase-like_dom_sf"/>
</dbReference>
<dbReference type="Gene3D" id="3.90.226.10">
    <property type="entry name" value="2-enoyl-CoA Hydratase, Chain A, domain 1"/>
    <property type="match status" value="1"/>
</dbReference>
<dbReference type="PANTHER" id="PTHR11941:SF54">
    <property type="entry name" value="ENOYL-COA HYDRATASE, MITOCHONDRIAL"/>
    <property type="match status" value="1"/>
</dbReference>
<accession>A0A255XYK8</accession>
<protein>
    <submittedName>
        <fullName evidence="3">Enoyl-CoA hydratase</fullName>
    </submittedName>
</protein>
<evidence type="ECO:0000256" key="1">
    <source>
        <dbReference type="ARBA" id="ARBA00005254"/>
    </source>
</evidence>
<evidence type="ECO:0000313" key="4">
    <source>
        <dbReference type="Proteomes" id="UP000216361"/>
    </source>
</evidence>
<keyword evidence="4" id="KW-1185">Reference proteome</keyword>
<comment type="caution">
    <text evidence="3">The sequence shown here is derived from an EMBL/GenBank/DDBJ whole genome shotgun (WGS) entry which is preliminary data.</text>
</comment>
<dbReference type="Pfam" id="PF00378">
    <property type="entry name" value="ECH_1"/>
    <property type="match status" value="1"/>
</dbReference>
<dbReference type="SUPFAM" id="SSF52096">
    <property type="entry name" value="ClpP/crotonase"/>
    <property type="match status" value="1"/>
</dbReference>
<dbReference type="InterPro" id="IPR001753">
    <property type="entry name" value="Enoyl-CoA_hydra/iso"/>
</dbReference>
<dbReference type="GO" id="GO:0016829">
    <property type="term" value="F:lyase activity"/>
    <property type="evidence" value="ECO:0007669"/>
    <property type="project" value="UniProtKB-KW"/>
</dbReference>
<dbReference type="InterPro" id="IPR014748">
    <property type="entry name" value="Enoyl-CoA_hydra_C"/>
</dbReference>
<comment type="similarity">
    <text evidence="1">Belongs to the enoyl-CoA hydratase/isomerase family.</text>
</comment>
<proteinExistence type="inferred from homology"/>
<sequence>MSALGVARQGGIVTVTLNRPEKLNVLNADLWRSVGAALTELAEDDSIRCVILTGAGNHFCAGGDISEFQTLRADPDQARAYAKLMYATLTQLENFPHPLVAAIEGRCIGGGVELACLSDVRIAGAGATFGVPINKLGFVMSYPEIGAFIRALGRKAAVEILLEGRIFGVDEAKGYGIVSRIVEDGQALIEAQQAAERIAAGAPLVNRWHKKFARRLDDPAPLTDADLAEGFACFDTEDYQTGIAAFVNKRSPEFKGR</sequence>
<dbReference type="OrthoDB" id="9795613at2"/>
<dbReference type="CDD" id="cd06558">
    <property type="entry name" value="crotonase-like"/>
    <property type="match status" value="1"/>
</dbReference>
<name>A0A255XYK8_9PROT</name>
<reference evidence="3 4" key="1">
    <citation type="submission" date="2017-07" db="EMBL/GenBank/DDBJ databases">
        <title>Elstera cyanobacteriorum sp. nov., a novel bacterium isolated from cyanobacterial aggregates in a eutrophic lake.</title>
        <authorList>
            <person name="Cai H."/>
        </authorList>
    </citation>
    <scope>NUCLEOTIDE SEQUENCE [LARGE SCALE GENOMIC DNA]</scope>
    <source>
        <strain evidence="3 4">TH019</strain>
    </source>
</reference>
<organism evidence="3 4">
    <name type="scientific">Elstera cyanobacteriorum</name>
    <dbReference type="NCBI Taxonomy" id="2022747"/>
    <lineage>
        <taxon>Bacteria</taxon>
        <taxon>Pseudomonadati</taxon>
        <taxon>Pseudomonadota</taxon>
        <taxon>Alphaproteobacteria</taxon>
        <taxon>Rhodospirillales</taxon>
        <taxon>Rhodospirillaceae</taxon>
        <taxon>Elstera</taxon>
    </lineage>
</organism>
<dbReference type="GO" id="GO:0006635">
    <property type="term" value="P:fatty acid beta-oxidation"/>
    <property type="evidence" value="ECO:0007669"/>
    <property type="project" value="TreeGrafter"/>
</dbReference>
<dbReference type="PANTHER" id="PTHR11941">
    <property type="entry name" value="ENOYL-COA HYDRATASE-RELATED"/>
    <property type="match status" value="1"/>
</dbReference>
<dbReference type="Proteomes" id="UP000216361">
    <property type="component" value="Unassembled WGS sequence"/>
</dbReference>
<dbReference type="EMBL" id="NOXS01000022">
    <property type="protein sequence ID" value="OYQ21475.1"/>
    <property type="molecule type" value="Genomic_DNA"/>
</dbReference>
<gene>
    <name evidence="3" type="ORF">CHR90_02125</name>
</gene>
<evidence type="ECO:0000256" key="2">
    <source>
        <dbReference type="ARBA" id="ARBA00023239"/>
    </source>
</evidence>
<evidence type="ECO:0000313" key="3">
    <source>
        <dbReference type="EMBL" id="OYQ21475.1"/>
    </source>
</evidence>
<dbReference type="Gene3D" id="1.10.12.10">
    <property type="entry name" value="Lyase 2-enoyl-coa Hydratase, Chain A, domain 2"/>
    <property type="match status" value="1"/>
</dbReference>
<keyword evidence="2" id="KW-0456">Lyase</keyword>